<dbReference type="EMBL" id="JADOFV010000003">
    <property type="protein sequence ID" value="MBF7127216.1"/>
    <property type="molecule type" value="Genomic_DNA"/>
</dbReference>
<sequence>MNLNYIANWDANRRTTWSGTTYSLLLAMEESNHVFDVNMNDSLVQFLSKINLKMVEHIGVDLFSRYLQKRLRKLVLNQISNDSVNVQVHSIVNLPNSYIYEDLIWEVLAYIRNNDPSSFSISGFQKINDKTFKYQLTRQRELIGNDKTILSMSHWLTNFINKETSHRAVYVGGGINTPLIKTSIKKRDNQTFLFVDRSFYRKGGDIVVSAFNRLKLKYPNAKLIIAGPDKNKISKKTLNMNGIDFIGDVSVDKIGQLMTTATCFVMPSRFEAYGLVFIEAMANGMPIIARDKYEMPYFVSEGSGLVMRTEKNESLEIDNLLKCMTELLENRNQYLEKAQEVAPNIAKEYSWAAVANRITNVIEDDKL</sequence>
<evidence type="ECO:0000256" key="1">
    <source>
        <dbReference type="ARBA" id="ARBA00022679"/>
    </source>
</evidence>
<evidence type="ECO:0000313" key="4">
    <source>
        <dbReference type="Proteomes" id="UP000743107"/>
    </source>
</evidence>
<comment type="caution">
    <text evidence="3">The sequence shown here is derived from an EMBL/GenBank/DDBJ whole genome shotgun (WGS) entry which is preliminary data.</text>
</comment>
<dbReference type="InterPro" id="IPR001296">
    <property type="entry name" value="Glyco_trans_1"/>
</dbReference>
<feature type="domain" description="Glycosyl transferase family 1" evidence="2">
    <location>
        <begin position="184"/>
        <end position="334"/>
    </location>
</feature>
<dbReference type="GO" id="GO:0016757">
    <property type="term" value="F:glycosyltransferase activity"/>
    <property type="evidence" value="ECO:0007669"/>
    <property type="project" value="InterPro"/>
</dbReference>
<evidence type="ECO:0000259" key="2">
    <source>
        <dbReference type="Pfam" id="PF00534"/>
    </source>
</evidence>
<dbReference type="PANTHER" id="PTHR46401">
    <property type="entry name" value="GLYCOSYLTRANSFERASE WBBK-RELATED"/>
    <property type="match status" value="1"/>
</dbReference>
<accession>A0AA40X8Y0</accession>
<dbReference type="Proteomes" id="UP000743107">
    <property type="component" value="Unassembled WGS sequence"/>
</dbReference>
<protein>
    <submittedName>
        <fullName evidence="3">Glycosyltransferase family 4 protein</fullName>
    </submittedName>
</protein>
<dbReference type="PANTHER" id="PTHR46401:SF2">
    <property type="entry name" value="GLYCOSYLTRANSFERASE WBBK-RELATED"/>
    <property type="match status" value="1"/>
</dbReference>
<organism evidence="3 4">
    <name type="scientific">Pediococcus pentosaceus</name>
    <dbReference type="NCBI Taxonomy" id="1255"/>
    <lineage>
        <taxon>Bacteria</taxon>
        <taxon>Bacillati</taxon>
        <taxon>Bacillota</taxon>
        <taxon>Bacilli</taxon>
        <taxon>Lactobacillales</taxon>
        <taxon>Lactobacillaceae</taxon>
        <taxon>Pediococcus</taxon>
    </lineage>
</organism>
<dbReference type="CDD" id="cd03801">
    <property type="entry name" value="GT4_PimA-like"/>
    <property type="match status" value="1"/>
</dbReference>
<reference evidence="3" key="1">
    <citation type="submission" date="2020-11" db="EMBL/GenBank/DDBJ databases">
        <title>Antibiotic susceptibility profiles of Pediococcus pentosaceus from various origins and their implications for the safety assessment of strains with food-technology applications.</title>
        <authorList>
            <person name="Shani N."/>
            <person name="Oberhaensli S."/>
            <person name="Arias E."/>
        </authorList>
    </citation>
    <scope>NUCLEOTIDE SEQUENCE</scope>
    <source>
        <strain evidence="3">FAM 19164</strain>
    </source>
</reference>
<evidence type="ECO:0000313" key="3">
    <source>
        <dbReference type="EMBL" id="MBF7127216.1"/>
    </source>
</evidence>
<name>A0AA40X8Y0_PEDPE</name>
<dbReference type="RefSeq" id="WP_195751902.1">
    <property type="nucleotide sequence ID" value="NZ_JADOFV010000003.1"/>
</dbReference>
<keyword evidence="1" id="KW-0808">Transferase</keyword>
<gene>
    <name evidence="3" type="ORF">ITQ97_05280</name>
</gene>
<dbReference type="AlphaFoldDB" id="A0AA40X8Y0"/>
<proteinExistence type="predicted"/>
<dbReference type="Pfam" id="PF00534">
    <property type="entry name" value="Glycos_transf_1"/>
    <property type="match status" value="1"/>
</dbReference>
<dbReference type="SUPFAM" id="SSF53756">
    <property type="entry name" value="UDP-Glycosyltransferase/glycogen phosphorylase"/>
    <property type="match status" value="1"/>
</dbReference>
<dbReference type="Gene3D" id="3.40.50.2000">
    <property type="entry name" value="Glycogen Phosphorylase B"/>
    <property type="match status" value="1"/>
</dbReference>
<dbReference type="GO" id="GO:0009103">
    <property type="term" value="P:lipopolysaccharide biosynthetic process"/>
    <property type="evidence" value="ECO:0007669"/>
    <property type="project" value="TreeGrafter"/>
</dbReference>